<protein>
    <submittedName>
        <fullName evidence="1">Uncharacterized protein</fullName>
    </submittedName>
</protein>
<accession>A0ABR3UAI5</accession>
<evidence type="ECO:0000313" key="2">
    <source>
        <dbReference type="Proteomes" id="UP001578633"/>
    </source>
</evidence>
<keyword evidence="2" id="KW-1185">Reference proteome</keyword>
<dbReference type="GeneID" id="96089817"/>
<reference evidence="1 2" key="1">
    <citation type="submission" date="2024-09" db="EMBL/GenBank/DDBJ databases">
        <title>T2T genomes of carrot and Alternaria dauci and their utility for understanding host-pathogen interaction during carrot leaf blight disease.</title>
        <authorList>
            <person name="Liu W."/>
            <person name="Xu S."/>
            <person name="Ou C."/>
            <person name="Liu X."/>
            <person name="Zhuang F."/>
            <person name="Deng X.W."/>
        </authorList>
    </citation>
    <scope>NUCLEOTIDE SEQUENCE [LARGE SCALE GENOMIC DNA]</scope>
    <source>
        <strain evidence="1 2">A2016</strain>
    </source>
</reference>
<name>A0ABR3UAI5_9PLEO</name>
<organism evidence="1 2">
    <name type="scientific">Alternaria dauci</name>
    <dbReference type="NCBI Taxonomy" id="48095"/>
    <lineage>
        <taxon>Eukaryota</taxon>
        <taxon>Fungi</taxon>
        <taxon>Dikarya</taxon>
        <taxon>Ascomycota</taxon>
        <taxon>Pezizomycotina</taxon>
        <taxon>Dothideomycetes</taxon>
        <taxon>Pleosporomycetidae</taxon>
        <taxon>Pleosporales</taxon>
        <taxon>Pleosporineae</taxon>
        <taxon>Pleosporaceae</taxon>
        <taxon>Alternaria</taxon>
        <taxon>Alternaria sect. Porri</taxon>
    </lineage>
</organism>
<comment type="caution">
    <text evidence="1">The sequence shown here is derived from an EMBL/GenBank/DDBJ whole genome shotgun (WGS) entry which is preliminary data.</text>
</comment>
<evidence type="ECO:0000313" key="1">
    <source>
        <dbReference type="EMBL" id="KAL1792988.1"/>
    </source>
</evidence>
<dbReference type="EMBL" id="JBHGVX010000009">
    <property type="protein sequence ID" value="KAL1792988.1"/>
    <property type="molecule type" value="Genomic_DNA"/>
</dbReference>
<dbReference type="RefSeq" id="XP_069303572.1">
    <property type="nucleotide sequence ID" value="XM_069455696.1"/>
</dbReference>
<sequence>MSTQNTMIEQTGGEILAEEQVARLTKLPAPQQTYDALDSGIIKVFTSANFGGASFTIDTEDYASGQRHRLLAENYNKACWVTWNLPLGTVMTMMELDKTPEKNQPVADPRGCGRTVELVGTGKTEAVNLIQVYMNACVKGFWWREVDLSMGAVELFDAYLRDVGGSLAYTRQTLFLSEWAPGVLHSFNFWWMNDRISSARWHTLLNRQTVTLFEHANGTGFEFNNIRAWGKTKEAYDLHVVNHGNNLSAFSWTSVSPVKEKIEPITISHDRSSCSMLYNEKKGVNYSTQAQPSKIALMEPATQELTIESTDATATSVKACLQSTVGSGCEEKESYDVQWTLSVSHSWDDASAKSKTYTHAEALTFEEPLHISPRSRYIAKLYVPVRKLVHEEYKTKATRWYKQRIMGCVQDGNLYKRDETVTVHVNGTLHYSPEMIWHETKLDR</sequence>
<proteinExistence type="predicted"/>
<dbReference type="Proteomes" id="UP001578633">
    <property type="component" value="Chromosome 9"/>
</dbReference>
<gene>
    <name evidence="1" type="ORF">ACET3X_009495</name>
</gene>